<organism evidence="2 3">
    <name type="scientific">Agrococcus casei LMG 22410</name>
    <dbReference type="NCBI Taxonomy" id="1255656"/>
    <lineage>
        <taxon>Bacteria</taxon>
        <taxon>Bacillati</taxon>
        <taxon>Actinomycetota</taxon>
        <taxon>Actinomycetes</taxon>
        <taxon>Micrococcales</taxon>
        <taxon>Microbacteriaceae</taxon>
        <taxon>Agrococcus</taxon>
    </lineage>
</organism>
<sequence length="51" mass="5602">MTSNVLASLLLILQTAVAPIFIIVLIVFLERALRHLLPLIAGEAPREAQHD</sequence>
<evidence type="ECO:0000313" key="2">
    <source>
        <dbReference type="EMBL" id="SJM47877.1"/>
    </source>
</evidence>
<dbReference type="Proteomes" id="UP000195787">
    <property type="component" value="Unassembled WGS sequence"/>
</dbReference>
<protein>
    <submittedName>
        <fullName evidence="2">Uncharacterized protein</fullName>
    </submittedName>
</protein>
<keyword evidence="3" id="KW-1185">Reference proteome</keyword>
<accession>A0A1R4EW21</accession>
<keyword evidence="1" id="KW-1133">Transmembrane helix</keyword>
<dbReference type="AlphaFoldDB" id="A0A1R4EW21"/>
<evidence type="ECO:0000313" key="3">
    <source>
        <dbReference type="Proteomes" id="UP000195787"/>
    </source>
</evidence>
<reference evidence="2 3" key="1">
    <citation type="submission" date="2017-02" db="EMBL/GenBank/DDBJ databases">
        <authorList>
            <person name="Peterson S.W."/>
        </authorList>
    </citation>
    <scope>NUCLEOTIDE SEQUENCE [LARGE SCALE GENOMIC DNA]</scope>
    <source>
        <strain evidence="2 3">LMG 22410</strain>
    </source>
</reference>
<dbReference type="GeneID" id="303174298"/>
<evidence type="ECO:0000256" key="1">
    <source>
        <dbReference type="SAM" id="Phobius"/>
    </source>
</evidence>
<dbReference type="RefSeq" id="WP_159456856.1">
    <property type="nucleotide sequence ID" value="NZ_FUHU01000004.1"/>
</dbReference>
<keyword evidence="1" id="KW-0812">Transmembrane</keyword>
<proteinExistence type="predicted"/>
<name>A0A1R4EW21_9MICO</name>
<feature type="transmembrane region" description="Helical" evidence="1">
    <location>
        <begin position="6"/>
        <end position="29"/>
    </location>
</feature>
<keyword evidence="1" id="KW-0472">Membrane</keyword>
<gene>
    <name evidence="2" type="ORF">CZ674_01285</name>
</gene>
<dbReference type="EMBL" id="FUHU01000004">
    <property type="protein sequence ID" value="SJM47877.1"/>
    <property type="molecule type" value="Genomic_DNA"/>
</dbReference>